<dbReference type="PaxDb" id="411902-CLOBOL_07034"/>
<accession>A8S4N9</accession>
<evidence type="ECO:0000313" key="1">
    <source>
        <dbReference type="EMBL" id="EDP12804.1"/>
    </source>
</evidence>
<proteinExistence type="predicted"/>
<dbReference type="AlphaFoldDB" id="A8S4N9"/>
<evidence type="ECO:0000313" key="2">
    <source>
        <dbReference type="Proteomes" id="UP000005396"/>
    </source>
</evidence>
<sequence>MYPNHLIIIKNHFFNDVKDKRCLCTIHIFGLLFLSK</sequence>
<dbReference type="EMBL" id="ABCC02000069">
    <property type="protein sequence ID" value="EDP12804.1"/>
    <property type="molecule type" value="Genomic_DNA"/>
</dbReference>
<comment type="caution">
    <text evidence="1">The sequence shown here is derived from an EMBL/GenBank/DDBJ whole genome shotgun (WGS) entry which is preliminary data.</text>
</comment>
<name>A8S4N9_ENTBW</name>
<reference evidence="1 2" key="2">
    <citation type="submission" date="2007-09" db="EMBL/GenBank/DDBJ databases">
        <title>Draft genome sequence of Clostridium bolteae (ATCC BAA-613).</title>
        <authorList>
            <person name="Sudarsanam P."/>
            <person name="Ley R."/>
            <person name="Guruge J."/>
            <person name="Turnbaugh P.J."/>
            <person name="Mahowald M."/>
            <person name="Liep D."/>
            <person name="Gordon J."/>
        </authorList>
    </citation>
    <scope>NUCLEOTIDE SEQUENCE [LARGE SCALE GENOMIC DNA]</scope>
    <source>
        <strain evidence="2">ATCC BAA-613 / DSM 15670 / CCUG 46953 / JCM 12243 / WAL 16351</strain>
    </source>
</reference>
<protein>
    <submittedName>
        <fullName evidence="1">Uncharacterized protein</fullName>
    </submittedName>
</protein>
<dbReference type="HOGENOM" id="CLU_3355420_0_0_9"/>
<reference evidence="1 2" key="1">
    <citation type="submission" date="2007-08" db="EMBL/GenBank/DDBJ databases">
        <authorList>
            <person name="Fulton L."/>
            <person name="Clifton S."/>
            <person name="Fulton B."/>
            <person name="Xu J."/>
            <person name="Minx P."/>
            <person name="Pepin K.H."/>
            <person name="Johnson M."/>
            <person name="Thiruvilangam P."/>
            <person name="Bhonagiri V."/>
            <person name="Nash W.E."/>
            <person name="Mardis E.R."/>
            <person name="Wilson R.K."/>
        </authorList>
    </citation>
    <scope>NUCLEOTIDE SEQUENCE [LARGE SCALE GENOMIC DNA]</scope>
    <source>
        <strain evidence="2">ATCC BAA-613 / DSM 15670 / CCUG 46953 / JCM 12243 / WAL 16351</strain>
    </source>
</reference>
<dbReference type="Proteomes" id="UP000005396">
    <property type="component" value="Unassembled WGS sequence"/>
</dbReference>
<organism evidence="1 2">
    <name type="scientific">Enterocloster bolteae (strain ATCC BAA-613 / DSM 15670 / CCUG 46953 / JCM 12243 / WAL 16351)</name>
    <name type="common">Clostridium bolteae</name>
    <dbReference type="NCBI Taxonomy" id="411902"/>
    <lineage>
        <taxon>Bacteria</taxon>
        <taxon>Bacillati</taxon>
        <taxon>Bacillota</taxon>
        <taxon>Clostridia</taxon>
        <taxon>Lachnospirales</taxon>
        <taxon>Lachnospiraceae</taxon>
        <taxon>Enterocloster</taxon>
    </lineage>
</organism>
<gene>
    <name evidence="1" type="ORF">CLOBOL_07034</name>
</gene>